<dbReference type="Proteomes" id="UP000733379">
    <property type="component" value="Unassembled WGS sequence"/>
</dbReference>
<feature type="region of interest" description="Disordered" evidence="1">
    <location>
        <begin position="58"/>
        <end position="108"/>
    </location>
</feature>
<name>A0ABS6AXY8_9NOCA</name>
<keyword evidence="2" id="KW-1133">Transmembrane helix</keyword>
<feature type="transmembrane region" description="Helical" evidence="2">
    <location>
        <begin position="20"/>
        <end position="42"/>
    </location>
</feature>
<keyword evidence="2" id="KW-0812">Transmembrane</keyword>
<evidence type="ECO:0000313" key="4">
    <source>
        <dbReference type="Proteomes" id="UP000733379"/>
    </source>
</evidence>
<keyword evidence="2" id="KW-0472">Membrane</keyword>
<dbReference type="RefSeq" id="WP_215917939.1">
    <property type="nucleotide sequence ID" value="NZ_JAHKNI010000004.1"/>
</dbReference>
<dbReference type="EMBL" id="JAHKNI010000004">
    <property type="protein sequence ID" value="MBU3062912.1"/>
    <property type="molecule type" value="Genomic_DNA"/>
</dbReference>
<sequence length="108" mass="11510">MHSIAGWWDSVELWVAGLPFLPQFAVVLVGMVPISFAIAYLLDRALREALRLLGRDRAAQPESVRPELVGPQQPALGADDPELATGDAMPGTHDLADDARPLSGAARG</sequence>
<proteinExistence type="predicted"/>
<accession>A0ABS6AXY8</accession>
<evidence type="ECO:0000313" key="3">
    <source>
        <dbReference type="EMBL" id="MBU3062912.1"/>
    </source>
</evidence>
<organism evidence="3 4">
    <name type="scientific">Nocardia albiluteola</name>
    <dbReference type="NCBI Taxonomy" id="2842303"/>
    <lineage>
        <taxon>Bacteria</taxon>
        <taxon>Bacillati</taxon>
        <taxon>Actinomycetota</taxon>
        <taxon>Actinomycetes</taxon>
        <taxon>Mycobacteriales</taxon>
        <taxon>Nocardiaceae</taxon>
        <taxon>Nocardia</taxon>
    </lineage>
</organism>
<evidence type="ECO:0000256" key="1">
    <source>
        <dbReference type="SAM" id="MobiDB-lite"/>
    </source>
</evidence>
<gene>
    <name evidence="3" type="ORF">KO481_15435</name>
</gene>
<protein>
    <submittedName>
        <fullName evidence="3">Uncharacterized protein</fullName>
    </submittedName>
</protein>
<evidence type="ECO:0000256" key="2">
    <source>
        <dbReference type="SAM" id="Phobius"/>
    </source>
</evidence>
<reference evidence="3 4" key="1">
    <citation type="submission" date="2021-06" db="EMBL/GenBank/DDBJ databases">
        <title>Actinomycetes sequencing.</title>
        <authorList>
            <person name="Shan Q."/>
        </authorList>
    </citation>
    <scope>NUCLEOTIDE SEQUENCE [LARGE SCALE GENOMIC DNA]</scope>
    <source>
        <strain evidence="3 4">NEAU-G5</strain>
    </source>
</reference>
<comment type="caution">
    <text evidence="3">The sequence shown here is derived from an EMBL/GenBank/DDBJ whole genome shotgun (WGS) entry which is preliminary data.</text>
</comment>
<keyword evidence="4" id="KW-1185">Reference proteome</keyword>